<dbReference type="HAMAP" id="MF_02087">
    <property type="entry name" value="PLP_homeostasis"/>
    <property type="match status" value="1"/>
</dbReference>
<dbReference type="Pfam" id="PF01168">
    <property type="entry name" value="Ala_racemase_N"/>
    <property type="match status" value="1"/>
</dbReference>
<evidence type="ECO:0000256" key="3">
    <source>
        <dbReference type="PIRSR" id="PIRSR004848-1"/>
    </source>
</evidence>
<dbReference type="Proteomes" id="UP000010445">
    <property type="component" value="Unassembled WGS sequence"/>
</dbReference>
<evidence type="ECO:0000256" key="1">
    <source>
        <dbReference type="ARBA" id="ARBA00022898"/>
    </source>
</evidence>
<dbReference type="AlphaFoldDB" id="L1MHJ9"/>
<dbReference type="PIRSF" id="PIRSF004848">
    <property type="entry name" value="YBL036c_PLPDEIII"/>
    <property type="match status" value="1"/>
</dbReference>
<dbReference type="eggNOG" id="COG0325">
    <property type="taxonomic scope" value="Bacteria"/>
</dbReference>
<dbReference type="HOGENOM" id="CLU_059988_1_0_11"/>
<protein>
    <recommendedName>
        <fullName evidence="2">Pyridoxal phosphate homeostasis protein</fullName>
        <shortName evidence="2">PLP homeostasis protein</shortName>
    </recommendedName>
</protein>
<dbReference type="RefSeq" id="WP_006063450.1">
    <property type="nucleotide sequence ID" value="NZ_KB290831.1"/>
</dbReference>
<sequence length="236" mass="25916">MSAVFPYPTTTEDFRVALSEIQERIQAAASPGQSVRLLPVSKTVPADRLRHAIEAGCTMLGENKAQEALAKSEKLADTGVSWSIIGHLQSNKAKYIARFADEFQALDSLKLAEILHSRLDSEDRVLRVFIQVNTSGEPQKAGIDPAGVDKLLERMPEFPRLRVVGLMTMAQNSTDQAVVRGAFERLRLLRDVLSPNVPDGVSLRELSMGMSGDFELAIQEGSTCVRIGRALFGHRD</sequence>
<gene>
    <name evidence="6" type="ORF">HMPREF9997_01213</name>
</gene>
<dbReference type="PANTHER" id="PTHR10146:SF14">
    <property type="entry name" value="PYRIDOXAL PHOSPHATE HOMEOSTASIS PROTEIN"/>
    <property type="match status" value="1"/>
</dbReference>
<accession>L1MHJ9</accession>
<dbReference type="InterPro" id="IPR011078">
    <property type="entry name" value="PyrdxlP_homeostasis"/>
</dbReference>
<evidence type="ECO:0000256" key="4">
    <source>
        <dbReference type="RuleBase" id="RU004514"/>
    </source>
</evidence>
<dbReference type="CDD" id="cd00635">
    <property type="entry name" value="PLPDE_III_YBL036c_like"/>
    <property type="match status" value="1"/>
</dbReference>
<dbReference type="GO" id="GO:0030170">
    <property type="term" value="F:pyridoxal phosphate binding"/>
    <property type="evidence" value="ECO:0007669"/>
    <property type="project" value="UniProtKB-UniRule"/>
</dbReference>
<comment type="function">
    <text evidence="2">Pyridoxal 5'-phosphate (PLP)-binding protein, which is involved in PLP homeostasis.</text>
</comment>
<dbReference type="STRING" id="1035195.HMPREF9997_01213"/>
<proteinExistence type="inferred from homology"/>
<evidence type="ECO:0000256" key="2">
    <source>
        <dbReference type="HAMAP-Rule" id="MF_02087"/>
    </source>
</evidence>
<keyword evidence="7" id="KW-1185">Reference proteome</keyword>
<dbReference type="PANTHER" id="PTHR10146">
    <property type="entry name" value="PROLINE SYNTHETASE CO-TRANSCRIBED BACTERIAL HOMOLOG PROTEIN"/>
    <property type="match status" value="1"/>
</dbReference>
<feature type="modified residue" description="N6-(pyridoxal phosphate)lysine" evidence="2 3">
    <location>
        <position position="42"/>
    </location>
</feature>
<dbReference type="Gene3D" id="3.20.20.10">
    <property type="entry name" value="Alanine racemase"/>
    <property type="match status" value="1"/>
</dbReference>
<evidence type="ECO:0000313" key="7">
    <source>
        <dbReference type="Proteomes" id="UP000010445"/>
    </source>
</evidence>
<reference evidence="6 7" key="1">
    <citation type="submission" date="2012-05" db="EMBL/GenBank/DDBJ databases">
        <authorList>
            <person name="Weinstock G."/>
            <person name="Sodergren E."/>
            <person name="Lobos E.A."/>
            <person name="Fulton L."/>
            <person name="Fulton R."/>
            <person name="Courtney L."/>
            <person name="Fronick C."/>
            <person name="O'Laughlin M."/>
            <person name="Godfrey J."/>
            <person name="Wilson R.M."/>
            <person name="Miner T."/>
            <person name="Farmer C."/>
            <person name="Delehaunty K."/>
            <person name="Cordes M."/>
            <person name="Minx P."/>
            <person name="Tomlinson C."/>
            <person name="Chen J."/>
            <person name="Wollam A."/>
            <person name="Pepin K.H."/>
            <person name="Bhonagiri V."/>
            <person name="Zhang X."/>
            <person name="Suruliraj S."/>
            <person name="Warren W."/>
            <person name="Mitreva M."/>
            <person name="Mardis E.R."/>
            <person name="Wilson R.K."/>
        </authorList>
    </citation>
    <scope>NUCLEOTIDE SEQUENCE [LARGE SCALE GENOMIC DNA]</scope>
    <source>
        <strain evidence="6 7">F0235</strain>
    </source>
</reference>
<feature type="domain" description="Alanine racemase N-terminal" evidence="5">
    <location>
        <begin position="18"/>
        <end position="235"/>
    </location>
</feature>
<name>L1MHJ9_9CORY</name>
<comment type="caution">
    <text evidence="6">The sequence shown here is derived from an EMBL/GenBank/DDBJ whole genome shotgun (WGS) entry which is preliminary data.</text>
</comment>
<evidence type="ECO:0000313" key="6">
    <source>
        <dbReference type="EMBL" id="EKX90717.1"/>
    </source>
</evidence>
<organism evidence="6 7">
    <name type="scientific">Corynebacterium durum F0235</name>
    <dbReference type="NCBI Taxonomy" id="1035195"/>
    <lineage>
        <taxon>Bacteria</taxon>
        <taxon>Bacillati</taxon>
        <taxon>Actinomycetota</taxon>
        <taxon>Actinomycetes</taxon>
        <taxon>Mycobacteriales</taxon>
        <taxon>Corynebacteriaceae</taxon>
        <taxon>Corynebacterium</taxon>
    </lineage>
</organism>
<dbReference type="InterPro" id="IPR029066">
    <property type="entry name" value="PLP-binding_barrel"/>
</dbReference>
<keyword evidence="1 2" id="KW-0663">Pyridoxal phosphate</keyword>
<evidence type="ECO:0000259" key="5">
    <source>
        <dbReference type="Pfam" id="PF01168"/>
    </source>
</evidence>
<dbReference type="PATRIC" id="fig|1035195.3.peg.1094"/>
<dbReference type="SUPFAM" id="SSF51419">
    <property type="entry name" value="PLP-binding barrel"/>
    <property type="match status" value="1"/>
</dbReference>
<dbReference type="NCBIfam" id="TIGR00044">
    <property type="entry name" value="YggS family pyridoxal phosphate-dependent enzyme"/>
    <property type="match status" value="1"/>
</dbReference>
<comment type="similarity">
    <text evidence="2 4">Belongs to the pyridoxal phosphate-binding protein YggS/PROSC family.</text>
</comment>
<dbReference type="InterPro" id="IPR001608">
    <property type="entry name" value="Ala_racemase_N"/>
</dbReference>
<dbReference type="OrthoDB" id="9804072at2"/>
<comment type="cofactor">
    <cofactor evidence="3">
        <name>pyridoxal 5'-phosphate</name>
        <dbReference type="ChEBI" id="CHEBI:597326"/>
    </cofactor>
</comment>
<dbReference type="EMBL" id="AMEM01000017">
    <property type="protein sequence ID" value="EKX90717.1"/>
    <property type="molecule type" value="Genomic_DNA"/>
</dbReference>